<feature type="transmembrane region" description="Helical" evidence="1">
    <location>
        <begin position="122"/>
        <end position="142"/>
    </location>
</feature>
<name>A0A7W3RH45_PRIAR</name>
<protein>
    <submittedName>
        <fullName evidence="2">Uncharacterized protein</fullName>
    </submittedName>
</protein>
<feature type="transmembrane region" description="Helical" evidence="1">
    <location>
        <begin position="57"/>
        <end position="76"/>
    </location>
</feature>
<keyword evidence="1" id="KW-0472">Membrane</keyword>
<dbReference type="EMBL" id="JACJHT010000006">
    <property type="protein sequence ID" value="MBA9041809.1"/>
    <property type="molecule type" value="Genomic_DNA"/>
</dbReference>
<sequence length="182" mass="21331">MLGKLYNTSPYYFLKFWTILLKGNLSERRREKILVNIIMGFIVPWVFGFILYKKEPIIVLLIAPIGMTVAFILNDWGSNYFWQFKPTFRDLSLSALPLNIGFYPVLSSFLIYFKIKKKINTIILLLCFTLFTTGFEGIGLVLGKVEYFNGWNIIGTFISYLIAYFIIYGYYRSLVKHHILKN</sequence>
<organism evidence="2 3">
    <name type="scientific">Priestia aryabhattai</name>
    <name type="common">Bacillus aryabhattai</name>
    <dbReference type="NCBI Taxonomy" id="412384"/>
    <lineage>
        <taxon>Bacteria</taxon>
        <taxon>Bacillati</taxon>
        <taxon>Bacillota</taxon>
        <taxon>Bacilli</taxon>
        <taxon>Bacillales</taxon>
        <taxon>Bacillaceae</taxon>
        <taxon>Priestia</taxon>
    </lineage>
</organism>
<proteinExistence type="predicted"/>
<keyword evidence="1" id="KW-0812">Transmembrane</keyword>
<comment type="caution">
    <text evidence="2">The sequence shown here is derived from an EMBL/GenBank/DDBJ whole genome shotgun (WGS) entry which is preliminary data.</text>
</comment>
<evidence type="ECO:0000313" key="3">
    <source>
        <dbReference type="Proteomes" id="UP000543174"/>
    </source>
</evidence>
<dbReference type="RefSeq" id="WP_011106175.1">
    <property type="nucleotide sequence ID" value="NZ_CP129009.1"/>
</dbReference>
<accession>A0A7W3RH45</accession>
<keyword evidence="1" id="KW-1133">Transmembrane helix</keyword>
<dbReference type="AlphaFoldDB" id="A0A7W3RH45"/>
<feature type="transmembrane region" description="Helical" evidence="1">
    <location>
        <begin position="96"/>
        <end position="115"/>
    </location>
</feature>
<reference evidence="2" key="1">
    <citation type="submission" date="2020-08" db="EMBL/GenBank/DDBJ databases">
        <title>Functional genomics of gut bacteria from endangered species of beetles.</title>
        <authorList>
            <person name="Carlos-Shanley C."/>
        </authorList>
    </citation>
    <scope>NUCLEOTIDE SEQUENCE [LARGE SCALE GENOMIC DNA]</scope>
    <source>
        <strain evidence="2">S00060</strain>
    </source>
</reference>
<feature type="transmembrane region" description="Helical" evidence="1">
    <location>
        <begin position="148"/>
        <end position="171"/>
    </location>
</feature>
<dbReference type="Proteomes" id="UP000543174">
    <property type="component" value="Unassembled WGS sequence"/>
</dbReference>
<feature type="transmembrane region" description="Helical" evidence="1">
    <location>
        <begin position="33"/>
        <end position="52"/>
    </location>
</feature>
<keyword evidence="3" id="KW-1185">Reference proteome</keyword>
<evidence type="ECO:0000256" key="1">
    <source>
        <dbReference type="SAM" id="Phobius"/>
    </source>
</evidence>
<gene>
    <name evidence="2" type="ORF">HNP21_004939</name>
</gene>
<evidence type="ECO:0000313" key="2">
    <source>
        <dbReference type="EMBL" id="MBA9041809.1"/>
    </source>
</evidence>